<protein>
    <submittedName>
        <fullName evidence="2">Uncharacterized protein</fullName>
    </submittedName>
</protein>
<evidence type="ECO:0000256" key="1">
    <source>
        <dbReference type="SAM" id="MobiDB-lite"/>
    </source>
</evidence>
<keyword evidence="3" id="KW-1185">Reference proteome</keyword>
<dbReference type="EMBL" id="JAFNEN010003823">
    <property type="protein sequence ID" value="KAG8171565.1"/>
    <property type="molecule type" value="Genomic_DNA"/>
</dbReference>
<evidence type="ECO:0000313" key="3">
    <source>
        <dbReference type="Proteomes" id="UP000827092"/>
    </source>
</evidence>
<feature type="compositionally biased region" description="Basic residues" evidence="1">
    <location>
        <begin position="65"/>
        <end position="76"/>
    </location>
</feature>
<evidence type="ECO:0000313" key="2">
    <source>
        <dbReference type="EMBL" id="KAG8171565.1"/>
    </source>
</evidence>
<sequence length="100" mass="11663">MTRELFLFPEWINNYRLSVLKARSLLGLQHKFQEPAGYSSLRYLGKKFPDTMQQRIPSEQDLPARKAKIEHHHSSFSKKTSSGKLVTRKLVLLVYSESQD</sequence>
<name>A0AAV6TIL4_9ARAC</name>
<organism evidence="2 3">
    <name type="scientific">Oedothorax gibbosus</name>
    <dbReference type="NCBI Taxonomy" id="931172"/>
    <lineage>
        <taxon>Eukaryota</taxon>
        <taxon>Metazoa</taxon>
        <taxon>Ecdysozoa</taxon>
        <taxon>Arthropoda</taxon>
        <taxon>Chelicerata</taxon>
        <taxon>Arachnida</taxon>
        <taxon>Araneae</taxon>
        <taxon>Araneomorphae</taxon>
        <taxon>Entelegynae</taxon>
        <taxon>Araneoidea</taxon>
        <taxon>Linyphiidae</taxon>
        <taxon>Erigoninae</taxon>
        <taxon>Oedothorax</taxon>
    </lineage>
</organism>
<feature type="region of interest" description="Disordered" evidence="1">
    <location>
        <begin position="60"/>
        <end position="83"/>
    </location>
</feature>
<dbReference type="Proteomes" id="UP000827092">
    <property type="component" value="Unassembled WGS sequence"/>
</dbReference>
<proteinExistence type="predicted"/>
<gene>
    <name evidence="2" type="ORF">JTE90_026095</name>
</gene>
<comment type="caution">
    <text evidence="2">The sequence shown here is derived from an EMBL/GenBank/DDBJ whole genome shotgun (WGS) entry which is preliminary data.</text>
</comment>
<accession>A0AAV6TIL4</accession>
<dbReference type="AlphaFoldDB" id="A0AAV6TIL4"/>
<reference evidence="2 3" key="1">
    <citation type="journal article" date="2022" name="Nat. Ecol. Evol.">
        <title>A masculinizing supergene underlies an exaggerated male reproductive morph in a spider.</title>
        <authorList>
            <person name="Hendrickx F."/>
            <person name="De Corte Z."/>
            <person name="Sonet G."/>
            <person name="Van Belleghem S.M."/>
            <person name="Kostlbacher S."/>
            <person name="Vangestel C."/>
        </authorList>
    </citation>
    <scope>NUCLEOTIDE SEQUENCE [LARGE SCALE GENOMIC DNA]</scope>
    <source>
        <strain evidence="2">W744_W776</strain>
    </source>
</reference>